<evidence type="ECO:0000313" key="2">
    <source>
        <dbReference type="Proteomes" id="UP000014060"/>
    </source>
</evidence>
<proteinExistence type="predicted"/>
<organism evidence="1 2">
    <name type="scientific">Bacillus cereus TIAC219</name>
    <dbReference type="NCBI Taxonomy" id="718222"/>
    <lineage>
        <taxon>Bacteria</taxon>
        <taxon>Bacillati</taxon>
        <taxon>Bacillota</taxon>
        <taxon>Bacilli</taxon>
        <taxon>Bacillales</taxon>
        <taxon>Bacillaceae</taxon>
        <taxon>Bacillus</taxon>
        <taxon>Bacillus cereus group</taxon>
    </lineage>
</organism>
<dbReference type="AlphaFoldDB" id="A0ABC9SQH1"/>
<name>A0ABC9SQH1_BACCE</name>
<dbReference type="EMBL" id="AHCJ01000083">
    <property type="protein sequence ID" value="EOQ57832.1"/>
    <property type="molecule type" value="Genomic_DNA"/>
</dbReference>
<gene>
    <name evidence="1" type="ORF">IAY_06254</name>
</gene>
<comment type="caution">
    <text evidence="1">The sequence shown here is derived from an EMBL/GenBank/DDBJ whole genome shotgun (WGS) entry which is preliminary data.</text>
</comment>
<protein>
    <recommendedName>
        <fullName evidence="3">Phage protein</fullName>
    </recommendedName>
</protein>
<sequence>MKVQLIEAKRPMPPLGYGDMVEVTYKNPSIHEEKHGYYLVTYDDTLVNLDGGVRFKNKCHSLDTLLEAIRNDSNIESYRVLSKTEYTVQIHKKDGDAK</sequence>
<evidence type="ECO:0000313" key="1">
    <source>
        <dbReference type="EMBL" id="EOQ57832.1"/>
    </source>
</evidence>
<reference evidence="1 2" key="1">
    <citation type="submission" date="2013-01" db="EMBL/GenBank/DDBJ databases">
        <title>The Genome Sequence of Bacillus cereus TIAC219.</title>
        <authorList>
            <consortium name="The Broad Institute Genome Sequencing Platform"/>
            <consortium name="The Broad Institute Genome Sequencing Center for Infectious Disease"/>
            <person name="Feldgarden M."/>
            <person name="Van der Auwera G.A."/>
            <person name="Mahillon J."/>
            <person name="Duprez V."/>
            <person name="Timmery S."/>
            <person name="Mattelet C."/>
            <person name="Dierick K."/>
            <person name="Sun M."/>
            <person name="Yu Z."/>
            <person name="Zhu L."/>
            <person name="Hu X."/>
            <person name="Shank E.B."/>
            <person name="Swiecicka I."/>
            <person name="Hansen B.M."/>
            <person name="Andrup L."/>
            <person name="Walker B."/>
            <person name="Young S.K."/>
            <person name="Zeng Q."/>
            <person name="Gargeya S."/>
            <person name="Fitzgerald M."/>
            <person name="Haas B."/>
            <person name="Abouelleil A."/>
            <person name="Alvarado L."/>
            <person name="Arachchi H.M."/>
            <person name="Berlin A.M."/>
            <person name="Chapman S.B."/>
            <person name="Dewar J."/>
            <person name="Goldberg J."/>
            <person name="Griggs A."/>
            <person name="Gujja S."/>
            <person name="Hansen M."/>
            <person name="Howarth C."/>
            <person name="Imamovic A."/>
            <person name="Larimer J."/>
            <person name="McCowan C."/>
            <person name="Murphy C."/>
            <person name="Neiman D."/>
            <person name="Pearson M."/>
            <person name="Priest M."/>
            <person name="Roberts A."/>
            <person name="Saif S."/>
            <person name="Shea T."/>
            <person name="Sisk P."/>
            <person name="Sykes S."/>
            <person name="Wortman J."/>
            <person name="Nusbaum C."/>
            <person name="Birren B."/>
        </authorList>
    </citation>
    <scope>NUCLEOTIDE SEQUENCE [LARGE SCALE GENOMIC DNA]</scope>
    <source>
        <strain evidence="1 2">TIAC219</strain>
    </source>
</reference>
<evidence type="ECO:0008006" key="3">
    <source>
        <dbReference type="Google" id="ProtNLM"/>
    </source>
</evidence>
<accession>A0ABC9SQH1</accession>
<dbReference type="Proteomes" id="UP000014060">
    <property type="component" value="Unassembled WGS sequence"/>
</dbReference>
<dbReference type="RefSeq" id="WP_000867977.1">
    <property type="nucleotide sequence ID" value="NZ_KB976014.1"/>
</dbReference>